<reference evidence="2" key="1">
    <citation type="journal article" date="2019" name="Int. J. Syst. Evol. Microbiol.">
        <title>The Global Catalogue of Microorganisms (GCM) 10K type strain sequencing project: providing services to taxonomists for standard genome sequencing and annotation.</title>
        <authorList>
            <consortium name="The Broad Institute Genomics Platform"/>
            <consortium name="The Broad Institute Genome Sequencing Center for Infectious Disease"/>
            <person name="Wu L."/>
            <person name="Ma J."/>
        </authorList>
    </citation>
    <scope>NUCLEOTIDE SEQUENCE [LARGE SCALE GENOMIC DNA]</scope>
    <source>
        <strain evidence="2">CGMCC 1.16275</strain>
    </source>
</reference>
<dbReference type="EMBL" id="JBHTCM010000009">
    <property type="protein sequence ID" value="MFC7333140.1"/>
    <property type="molecule type" value="Genomic_DNA"/>
</dbReference>
<evidence type="ECO:0000313" key="1">
    <source>
        <dbReference type="EMBL" id="MFC7333140.1"/>
    </source>
</evidence>
<proteinExistence type="predicted"/>
<dbReference type="InterPro" id="IPR003737">
    <property type="entry name" value="GlcNAc_PI_deacetylase-related"/>
</dbReference>
<dbReference type="PANTHER" id="PTHR12993:SF30">
    <property type="entry name" value="N-ACETYL-ALPHA-D-GLUCOSAMINYL L-MALATE DEACETYLASE 1"/>
    <property type="match status" value="1"/>
</dbReference>
<dbReference type="GO" id="GO:0016787">
    <property type="term" value="F:hydrolase activity"/>
    <property type="evidence" value="ECO:0007669"/>
    <property type="project" value="UniProtKB-KW"/>
</dbReference>
<keyword evidence="2" id="KW-1185">Reference proteome</keyword>
<dbReference type="SUPFAM" id="SSF102588">
    <property type="entry name" value="LmbE-like"/>
    <property type="match status" value="1"/>
</dbReference>
<name>A0ABW2KUY5_9PROT</name>
<dbReference type="InterPro" id="IPR024078">
    <property type="entry name" value="LmbE-like_dom_sf"/>
</dbReference>
<evidence type="ECO:0000313" key="2">
    <source>
        <dbReference type="Proteomes" id="UP001596456"/>
    </source>
</evidence>
<dbReference type="Gene3D" id="3.40.50.10320">
    <property type="entry name" value="LmbE-like"/>
    <property type="match status" value="1"/>
</dbReference>
<sequence>MLTLSLGPGTPLDILCLGAHSDDVEIGCGGTLLTLLERHPGSSVHWVVFAADDVRASEARDSAADFLRAAGRSRIDVHAFRDGFFPAQFAEIKQCFEALKRCGQPDLVLTHHREDRHQDHRTLADLAWNTFRNHLILEYEIPKYDGDTGNPNLYVPLTRAAAERKAGLLMQHFGSQRARSWFTPETFLGLMRLRGIQSAAPEGYAEGFHAHKVCL</sequence>
<keyword evidence="1" id="KW-0378">Hydrolase</keyword>
<dbReference type="Proteomes" id="UP001596456">
    <property type="component" value="Unassembled WGS sequence"/>
</dbReference>
<comment type="caution">
    <text evidence="1">The sequence shown here is derived from an EMBL/GenBank/DDBJ whole genome shotgun (WGS) entry which is preliminary data.</text>
</comment>
<dbReference type="PANTHER" id="PTHR12993">
    <property type="entry name" value="N-ACETYLGLUCOSAMINYL-PHOSPHATIDYLINOSITOL DE-N-ACETYLASE-RELATED"/>
    <property type="match status" value="1"/>
</dbReference>
<dbReference type="Pfam" id="PF02585">
    <property type="entry name" value="PIG-L"/>
    <property type="match status" value="1"/>
</dbReference>
<protein>
    <submittedName>
        <fullName evidence="1">PIG-L deacetylase family protein</fullName>
        <ecNumber evidence="1">3.5.1.-</ecNumber>
    </submittedName>
</protein>
<accession>A0ABW2KUY5</accession>
<gene>
    <name evidence="1" type="ORF">ACFQPS_08190</name>
</gene>
<dbReference type="EC" id="3.5.1.-" evidence="1"/>
<dbReference type="RefSeq" id="WP_377358021.1">
    <property type="nucleotide sequence ID" value="NZ_JBHTCM010000009.1"/>
</dbReference>
<organism evidence="1 2">
    <name type="scientific">Rhodocista pekingensis</name>
    <dbReference type="NCBI Taxonomy" id="201185"/>
    <lineage>
        <taxon>Bacteria</taxon>
        <taxon>Pseudomonadati</taxon>
        <taxon>Pseudomonadota</taxon>
        <taxon>Alphaproteobacteria</taxon>
        <taxon>Rhodospirillales</taxon>
        <taxon>Azospirillaceae</taxon>
        <taxon>Rhodocista</taxon>
    </lineage>
</organism>